<reference evidence="1" key="1">
    <citation type="journal article" date="2023" name="Mol. Biol. Evol.">
        <title>Third-Generation Sequencing Reveals the Adaptive Role of the Epigenome in Three Deep-Sea Polychaetes.</title>
        <authorList>
            <person name="Perez M."/>
            <person name="Aroh O."/>
            <person name="Sun Y."/>
            <person name="Lan Y."/>
            <person name="Juniper S.K."/>
            <person name="Young C.R."/>
            <person name="Angers B."/>
            <person name="Qian P.Y."/>
        </authorList>
    </citation>
    <scope>NUCLEOTIDE SEQUENCE</scope>
    <source>
        <strain evidence="1">P08H-3</strain>
    </source>
</reference>
<dbReference type="GO" id="GO:0005184">
    <property type="term" value="F:neuropeptide hormone activity"/>
    <property type="evidence" value="ECO:0007669"/>
    <property type="project" value="InterPro"/>
</dbReference>
<dbReference type="AlphaFoldDB" id="A0AAD9JT58"/>
<dbReference type="PANTHER" id="PTHR41151:SF1">
    <property type="entry name" value="PARTNER OF BURSICON"/>
    <property type="match status" value="1"/>
</dbReference>
<dbReference type="GO" id="GO:0007186">
    <property type="term" value="P:G protein-coupled receptor signaling pathway"/>
    <property type="evidence" value="ECO:0007669"/>
    <property type="project" value="TreeGrafter"/>
</dbReference>
<dbReference type="PANTHER" id="PTHR41151">
    <property type="entry name" value="PARTNER OF BURSICON"/>
    <property type="match status" value="1"/>
</dbReference>
<dbReference type="Proteomes" id="UP001208570">
    <property type="component" value="Unassembled WGS sequence"/>
</dbReference>
<dbReference type="InterPro" id="IPR029034">
    <property type="entry name" value="Cystine-knot_cytokine"/>
</dbReference>
<dbReference type="EMBL" id="JAODUP010000161">
    <property type="protein sequence ID" value="KAK2158929.1"/>
    <property type="molecule type" value="Genomic_DNA"/>
</dbReference>
<dbReference type="Gene3D" id="2.10.90.10">
    <property type="entry name" value="Cystine-knot cytokines"/>
    <property type="match status" value="1"/>
</dbReference>
<evidence type="ECO:0000313" key="2">
    <source>
        <dbReference type="Proteomes" id="UP001208570"/>
    </source>
</evidence>
<dbReference type="GO" id="GO:0001664">
    <property type="term" value="F:G protein-coupled receptor binding"/>
    <property type="evidence" value="ECO:0007669"/>
    <property type="project" value="InterPro"/>
</dbReference>
<name>A0AAD9JT58_9ANNE</name>
<gene>
    <name evidence="1" type="ORF">LSH36_161g00046</name>
</gene>
<dbReference type="GO" id="GO:0031395">
    <property type="term" value="C:bursicon neuropeptide hormone complex"/>
    <property type="evidence" value="ECO:0007669"/>
    <property type="project" value="InterPro"/>
</dbReference>
<protein>
    <submittedName>
        <fullName evidence="1">Uncharacterized protein</fullName>
    </submittedName>
</protein>
<evidence type="ECO:0000313" key="1">
    <source>
        <dbReference type="EMBL" id="KAK2158929.1"/>
    </source>
</evidence>
<keyword evidence="2" id="KW-1185">Reference proteome</keyword>
<dbReference type="InterPro" id="IPR034441">
    <property type="entry name" value="Bursicon_suB"/>
</dbReference>
<organism evidence="1 2">
    <name type="scientific">Paralvinella palmiformis</name>
    <dbReference type="NCBI Taxonomy" id="53620"/>
    <lineage>
        <taxon>Eukaryota</taxon>
        <taxon>Metazoa</taxon>
        <taxon>Spiralia</taxon>
        <taxon>Lophotrochozoa</taxon>
        <taxon>Annelida</taxon>
        <taxon>Polychaeta</taxon>
        <taxon>Sedentaria</taxon>
        <taxon>Canalipalpata</taxon>
        <taxon>Terebellida</taxon>
        <taxon>Terebelliformia</taxon>
        <taxon>Alvinellidae</taxon>
        <taxon>Paralvinella</taxon>
    </lineage>
</organism>
<proteinExistence type="predicted"/>
<sequence>MSKCEGLCTSRVSPSVLAYPGFKKDCKCCRESRLEDRAVTLTECYDGRSLVPGQFVRMRIREPVSCQCYDCAI</sequence>
<comment type="caution">
    <text evidence="1">The sequence shown here is derived from an EMBL/GenBank/DDBJ whole genome shotgun (WGS) entry which is preliminary data.</text>
</comment>
<accession>A0AAD9JT58</accession>